<dbReference type="AlphaFoldDB" id="A0AAV4BTJ3"/>
<evidence type="ECO:0000259" key="1">
    <source>
        <dbReference type="PROSITE" id="PS51406"/>
    </source>
</evidence>
<organism evidence="2 3">
    <name type="scientific">Plakobranchus ocellatus</name>
    <dbReference type="NCBI Taxonomy" id="259542"/>
    <lineage>
        <taxon>Eukaryota</taxon>
        <taxon>Metazoa</taxon>
        <taxon>Spiralia</taxon>
        <taxon>Lophotrochozoa</taxon>
        <taxon>Mollusca</taxon>
        <taxon>Gastropoda</taxon>
        <taxon>Heterobranchia</taxon>
        <taxon>Euthyneura</taxon>
        <taxon>Panpulmonata</taxon>
        <taxon>Sacoglossa</taxon>
        <taxon>Placobranchoidea</taxon>
        <taxon>Plakobranchidae</taxon>
        <taxon>Plakobranchus</taxon>
    </lineage>
</organism>
<gene>
    <name evidence="2" type="ORF">PoB_004861300</name>
</gene>
<dbReference type="Pfam" id="PF00147">
    <property type="entry name" value="Fibrinogen_C"/>
    <property type="match status" value="1"/>
</dbReference>
<dbReference type="SMART" id="SM00186">
    <property type="entry name" value="FBG"/>
    <property type="match status" value="1"/>
</dbReference>
<dbReference type="GO" id="GO:0005615">
    <property type="term" value="C:extracellular space"/>
    <property type="evidence" value="ECO:0007669"/>
    <property type="project" value="TreeGrafter"/>
</dbReference>
<keyword evidence="2" id="KW-0378">Hydrolase</keyword>
<dbReference type="InterPro" id="IPR050373">
    <property type="entry name" value="Fibrinogen_C-term_domain"/>
</dbReference>
<dbReference type="InterPro" id="IPR002181">
    <property type="entry name" value="Fibrinogen_a/b/g_C_dom"/>
</dbReference>
<dbReference type="Proteomes" id="UP000735302">
    <property type="component" value="Unassembled WGS sequence"/>
</dbReference>
<keyword evidence="3" id="KW-1185">Reference proteome</keyword>
<proteinExistence type="predicted"/>
<name>A0AAV4BTJ3_9GAST</name>
<dbReference type="InterPro" id="IPR014716">
    <property type="entry name" value="Fibrinogen_a/b/g_C_1"/>
</dbReference>
<feature type="domain" description="Fibrinogen C-terminal" evidence="1">
    <location>
        <begin position="26"/>
        <end position="151"/>
    </location>
</feature>
<sequence>MESKIEKRIMDKLRKGDSTLSTVDDTINAFRLKACRRGMINVPSHGPFSYPVIFSSSKTRFSFSYLCDTITDGGGWIVIQRRITGNVDFYRNWVSYKKGFGSLNDDFWLGNDNIHAITSSGSYELRIDLKYKGSSAFAHYSSFSISDENSK</sequence>
<protein>
    <submittedName>
        <fullName evidence="2">Endonuclease-reverse transcriptase</fullName>
    </submittedName>
</protein>
<reference evidence="2 3" key="1">
    <citation type="journal article" date="2021" name="Elife">
        <title>Chloroplast acquisition without the gene transfer in kleptoplastic sea slugs, Plakobranchus ocellatus.</title>
        <authorList>
            <person name="Maeda T."/>
            <person name="Takahashi S."/>
            <person name="Yoshida T."/>
            <person name="Shimamura S."/>
            <person name="Takaki Y."/>
            <person name="Nagai Y."/>
            <person name="Toyoda A."/>
            <person name="Suzuki Y."/>
            <person name="Arimoto A."/>
            <person name="Ishii H."/>
            <person name="Satoh N."/>
            <person name="Nishiyama T."/>
            <person name="Hasebe M."/>
            <person name="Maruyama T."/>
            <person name="Minagawa J."/>
            <person name="Obokata J."/>
            <person name="Shigenobu S."/>
        </authorList>
    </citation>
    <scope>NUCLEOTIDE SEQUENCE [LARGE SCALE GENOMIC DNA]</scope>
</reference>
<dbReference type="GO" id="GO:0004519">
    <property type="term" value="F:endonuclease activity"/>
    <property type="evidence" value="ECO:0007669"/>
    <property type="project" value="UniProtKB-KW"/>
</dbReference>
<keyword evidence="2" id="KW-0255">Endonuclease</keyword>
<keyword evidence="2" id="KW-0540">Nuclease</keyword>
<dbReference type="PANTHER" id="PTHR19143">
    <property type="entry name" value="FIBRINOGEN/TENASCIN/ANGIOPOEITIN"/>
    <property type="match status" value="1"/>
</dbReference>
<dbReference type="EMBL" id="BLXT01005315">
    <property type="protein sequence ID" value="GFO22108.1"/>
    <property type="molecule type" value="Genomic_DNA"/>
</dbReference>
<dbReference type="InterPro" id="IPR036056">
    <property type="entry name" value="Fibrinogen-like_C"/>
</dbReference>
<dbReference type="PROSITE" id="PS51406">
    <property type="entry name" value="FIBRINOGEN_C_2"/>
    <property type="match status" value="1"/>
</dbReference>
<evidence type="ECO:0000313" key="2">
    <source>
        <dbReference type="EMBL" id="GFO22108.1"/>
    </source>
</evidence>
<comment type="caution">
    <text evidence="2">The sequence shown here is derived from an EMBL/GenBank/DDBJ whole genome shotgun (WGS) entry which is preliminary data.</text>
</comment>
<accession>A0AAV4BTJ3</accession>
<dbReference type="SUPFAM" id="SSF56496">
    <property type="entry name" value="Fibrinogen C-terminal domain-like"/>
    <property type="match status" value="1"/>
</dbReference>
<dbReference type="Gene3D" id="3.90.215.10">
    <property type="entry name" value="Gamma Fibrinogen, chain A, domain 1"/>
    <property type="match status" value="1"/>
</dbReference>
<evidence type="ECO:0000313" key="3">
    <source>
        <dbReference type="Proteomes" id="UP000735302"/>
    </source>
</evidence>